<protein>
    <recommendedName>
        <fullName evidence="1">F-box domain-containing protein</fullName>
    </recommendedName>
</protein>
<dbReference type="CDD" id="cd09917">
    <property type="entry name" value="F-box_SF"/>
    <property type="match status" value="1"/>
</dbReference>
<evidence type="ECO:0000259" key="1">
    <source>
        <dbReference type="PROSITE" id="PS50181"/>
    </source>
</evidence>
<dbReference type="EMBL" id="KV419400">
    <property type="protein sequence ID" value="KZS96017.1"/>
    <property type="molecule type" value="Genomic_DNA"/>
</dbReference>
<dbReference type="SUPFAM" id="SSF81383">
    <property type="entry name" value="F-box domain"/>
    <property type="match status" value="1"/>
</dbReference>
<dbReference type="PROSITE" id="PS50181">
    <property type="entry name" value="FBOX"/>
    <property type="match status" value="1"/>
</dbReference>
<accession>A0A164XIJ9</accession>
<gene>
    <name evidence="2" type="ORF">SISNIDRAFT_540019</name>
</gene>
<evidence type="ECO:0000313" key="2">
    <source>
        <dbReference type="EMBL" id="KZS96017.1"/>
    </source>
</evidence>
<keyword evidence="3" id="KW-1185">Reference proteome</keyword>
<dbReference type="InterPro" id="IPR036047">
    <property type="entry name" value="F-box-like_dom_sf"/>
</dbReference>
<name>A0A164XIJ9_9AGAM</name>
<proteinExistence type="predicted"/>
<reference evidence="2 3" key="1">
    <citation type="journal article" date="2016" name="Mol. Biol. Evol.">
        <title>Comparative Genomics of Early-Diverging Mushroom-Forming Fungi Provides Insights into the Origins of Lignocellulose Decay Capabilities.</title>
        <authorList>
            <person name="Nagy L.G."/>
            <person name="Riley R."/>
            <person name="Tritt A."/>
            <person name="Adam C."/>
            <person name="Daum C."/>
            <person name="Floudas D."/>
            <person name="Sun H."/>
            <person name="Yadav J.S."/>
            <person name="Pangilinan J."/>
            <person name="Larsson K.H."/>
            <person name="Matsuura K."/>
            <person name="Barry K."/>
            <person name="Labutti K."/>
            <person name="Kuo R."/>
            <person name="Ohm R.A."/>
            <person name="Bhattacharya S.S."/>
            <person name="Shirouzu T."/>
            <person name="Yoshinaga Y."/>
            <person name="Martin F.M."/>
            <person name="Grigoriev I.V."/>
            <person name="Hibbett D.S."/>
        </authorList>
    </citation>
    <scope>NUCLEOTIDE SEQUENCE [LARGE SCALE GENOMIC DNA]</scope>
    <source>
        <strain evidence="2 3">HHB9708</strain>
    </source>
</reference>
<organism evidence="2 3">
    <name type="scientific">Sistotremastrum niveocremeum HHB9708</name>
    <dbReference type="NCBI Taxonomy" id="1314777"/>
    <lineage>
        <taxon>Eukaryota</taxon>
        <taxon>Fungi</taxon>
        <taxon>Dikarya</taxon>
        <taxon>Basidiomycota</taxon>
        <taxon>Agaricomycotina</taxon>
        <taxon>Agaricomycetes</taxon>
        <taxon>Sistotremastrales</taxon>
        <taxon>Sistotremastraceae</taxon>
        <taxon>Sertulicium</taxon>
        <taxon>Sertulicium niveocremeum</taxon>
    </lineage>
</organism>
<dbReference type="AlphaFoldDB" id="A0A164XIJ9"/>
<dbReference type="InterPro" id="IPR001810">
    <property type="entry name" value="F-box_dom"/>
</dbReference>
<feature type="domain" description="F-box" evidence="1">
    <location>
        <begin position="4"/>
        <end position="49"/>
    </location>
</feature>
<evidence type="ECO:0000313" key="3">
    <source>
        <dbReference type="Proteomes" id="UP000076722"/>
    </source>
</evidence>
<sequence>MTAARALSQLPYDVQEEVTTYLPSGDLFSLALASKYLAELAIRALYSHVSLHSRYPQSPGPLIDLRPNATLRMRQFSFLSALSRRPEYARLIRSIAFEFTDPRISQCVGDWIVPEELVWRAFAKCERVTSIDIKAPATHRVIPPDRPLFPNLRRARIEGFFQEATLDCILHTSPVLQELHFMPQTAEFDNDVGMNALPWHNPSPSPTLDPFLQRTVFAGALPSLCILQVDSPYQITSGAFQLFLGHISPHIQILNLTADLFSHGENALDEAALRLLLDETHWPQLTHLIIRGIAPTLLSPYFIATLRRSCPRLIYIGDANNQMII</sequence>
<dbReference type="Proteomes" id="UP000076722">
    <property type="component" value="Unassembled WGS sequence"/>
</dbReference>